<gene>
    <name evidence="2" type="ORF">L0U88_19820</name>
</gene>
<feature type="transmembrane region" description="Helical" evidence="1">
    <location>
        <begin position="236"/>
        <end position="262"/>
    </location>
</feature>
<feature type="transmembrane region" description="Helical" evidence="1">
    <location>
        <begin position="174"/>
        <end position="198"/>
    </location>
</feature>
<keyword evidence="1" id="KW-1133">Transmembrane helix</keyword>
<keyword evidence="1" id="KW-0812">Transmembrane</keyword>
<feature type="transmembrane region" description="Helical" evidence="1">
    <location>
        <begin position="145"/>
        <end position="162"/>
    </location>
</feature>
<reference evidence="2 3" key="1">
    <citation type="submission" date="2022-01" db="EMBL/GenBank/DDBJ databases">
        <title>Flavihumibacter sp. nov., isolated from sediment of a river.</title>
        <authorList>
            <person name="Liu H."/>
        </authorList>
    </citation>
    <scope>NUCLEOTIDE SEQUENCE [LARGE SCALE GENOMIC DNA]</scope>
    <source>
        <strain evidence="2 3">RY-1</strain>
    </source>
</reference>
<evidence type="ECO:0000313" key="3">
    <source>
        <dbReference type="Proteomes" id="UP001200145"/>
    </source>
</evidence>
<proteinExistence type="predicted"/>
<sequence length="265" mass="29870">MSNQSSCLNCSLDSIEGANYCSNCGQALNTHRFSFSHILHEFFHAFTHTDKSVFGLISGLALRPGILVREYLNGKRKKYFNPFTFLLLVAAFSILVLGWVGEFHKDSVPAGSVKPSASGKSIDPNMLEIARRAKKVGEFMNKRQNLVMLIAVPFIALVYFLAYKKTGLNYAEHLVANVFFNAFVILFSSVLFYPLMAFFRQPPAMYWVLVPMLLSHCLYYAFAYGQLLQVKGWMGWVRVFMVSALAIILWSSLTRTIIGLYIQGG</sequence>
<organism evidence="2 3">
    <name type="scientific">Flavihumibacter fluminis</name>
    <dbReference type="NCBI Taxonomy" id="2909236"/>
    <lineage>
        <taxon>Bacteria</taxon>
        <taxon>Pseudomonadati</taxon>
        <taxon>Bacteroidota</taxon>
        <taxon>Chitinophagia</taxon>
        <taxon>Chitinophagales</taxon>
        <taxon>Chitinophagaceae</taxon>
        <taxon>Flavihumibacter</taxon>
    </lineage>
</organism>
<feature type="transmembrane region" description="Helical" evidence="1">
    <location>
        <begin position="204"/>
        <end position="224"/>
    </location>
</feature>
<name>A0ABS9BNU6_9BACT</name>
<accession>A0ABS9BNU6</accession>
<comment type="caution">
    <text evidence="2">The sequence shown here is derived from an EMBL/GenBank/DDBJ whole genome shotgun (WGS) entry which is preliminary data.</text>
</comment>
<evidence type="ECO:0000313" key="2">
    <source>
        <dbReference type="EMBL" id="MCF1716899.1"/>
    </source>
</evidence>
<dbReference type="EMBL" id="JAKEVY010000007">
    <property type="protein sequence ID" value="MCF1716899.1"/>
    <property type="molecule type" value="Genomic_DNA"/>
</dbReference>
<dbReference type="RefSeq" id="WP_234868472.1">
    <property type="nucleotide sequence ID" value="NZ_JAKEVY010000007.1"/>
</dbReference>
<keyword evidence="1" id="KW-0472">Membrane</keyword>
<dbReference type="InterPro" id="IPR022134">
    <property type="entry name" value="DUF3667"/>
</dbReference>
<dbReference type="Pfam" id="PF12412">
    <property type="entry name" value="DUF3667"/>
    <property type="match status" value="1"/>
</dbReference>
<keyword evidence="3" id="KW-1185">Reference proteome</keyword>
<feature type="transmembrane region" description="Helical" evidence="1">
    <location>
        <begin position="79"/>
        <end position="100"/>
    </location>
</feature>
<evidence type="ECO:0000256" key="1">
    <source>
        <dbReference type="SAM" id="Phobius"/>
    </source>
</evidence>
<dbReference type="Proteomes" id="UP001200145">
    <property type="component" value="Unassembled WGS sequence"/>
</dbReference>
<protein>
    <submittedName>
        <fullName evidence="2">DUF3667 domain-containing protein</fullName>
    </submittedName>
</protein>